<comment type="caution">
    <text evidence="1">The sequence shown here is derived from an EMBL/GenBank/DDBJ whole genome shotgun (WGS) entry which is preliminary data.</text>
</comment>
<evidence type="ECO:0008006" key="3">
    <source>
        <dbReference type="Google" id="ProtNLM"/>
    </source>
</evidence>
<sequence>MAELVITLRLPLDRAEVWRRLWSAPRHTAVIPLTVVTSSARRGRLDVAGARVRARTAVGPWGFDDDMETVAVSTPEGDGPWRCRIVKRGKVVRGAIDATACALELPGGRAATELRWRQRISVAGLPRALDPVTAAVAWVAYRATIRRIVDAQAVRGLRR</sequence>
<proteinExistence type="predicted"/>
<dbReference type="RefSeq" id="WP_154592983.1">
    <property type="nucleotide sequence ID" value="NZ_WLVL01000023.1"/>
</dbReference>
<dbReference type="SUPFAM" id="SSF55961">
    <property type="entry name" value="Bet v1-like"/>
    <property type="match status" value="1"/>
</dbReference>
<name>A0A6I3ITN2_9MICO</name>
<organism evidence="1 2">
    <name type="scientific">Arsenicicoccus cauae</name>
    <dbReference type="NCBI Taxonomy" id="2663847"/>
    <lineage>
        <taxon>Bacteria</taxon>
        <taxon>Bacillati</taxon>
        <taxon>Actinomycetota</taxon>
        <taxon>Actinomycetes</taxon>
        <taxon>Micrococcales</taxon>
        <taxon>Intrasporangiaceae</taxon>
        <taxon>Arsenicicoccus</taxon>
    </lineage>
</organism>
<keyword evidence="2" id="KW-1185">Reference proteome</keyword>
<gene>
    <name evidence="1" type="ORF">GGG17_06700</name>
</gene>
<accession>A0A6I3ITN2</accession>
<dbReference type="Proteomes" id="UP000431092">
    <property type="component" value="Unassembled WGS sequence"/>
</dbReference>
<dbReference type="AlphaFoldDB" id="A0A6I3ITN2"/>
<protein>
    <recommendedName>
        <fullName evidence="3">SRPBCC family protein</fullName>
    </recommendedName>
</protein>
<reference evidence="1 2" key="1">
    <citation type="submission" date="2019-11" db="EMBL/GenBank/DDBJ databases">
        <title>Whole genome sequencing identifies a novel species of the genus Arsenicicoccus isolated from human blood.</title>
        <authorList>
            <person name="Jeong J.H."/>
            <person name="Kweon O.J."/>
            <person name="Kim H.R."/>
            <person name="Kim T.-H."/>
            <person name="Ha S.-M."/>
            <person name="Lee M.-K."/>
        </authorList>
    </citation>
    <scope>NUCLEOTIDE SEQUENCE [LARGE SCALE GENOMIC DNA]</scope>
    <source>
        <strain evidence="1 2">MKL-02</strain>
    </source>
</reference>
<evidence type="ECO:0000313" key="2">
    <source>
        <dbReference type="Proteomes" id="UP000431092"/>
    </source>
</evidence>
<evidence type="ECO:0000313" key="1">
    <source>
        <dbReference type="EMBL" id="MTB71661.1"/>
    </source>
</evidence>
<dbReference type="EMBL" id="WLVL01000023">
    <property type="protein sequence ID" value="MTB71661.1"/>
    <property type="molecule type" value="Genomic_DNA"/>
</dbReference>